<evidence type="ECO:0000256" key="1">
    <source>
        <dbReference type="SAM" id="MobiDB-lite"/>
    </source>
</evidence>
<sequence length="683" mass="78603">MSIYDTAIRFDPHTHETKKALENTRSSLVLGVLAHDVDRYPSARDHYPITVNSKGTGILMYIRPISKEPEIISLLDNYLSSPLYVGKPKEHLGSHLPPSFKYESNHDRQVEILKQKFENKVFLFRPRITYLDNTKIFKNFEIAGNLEEWKEGTEYEPVPKITNLSSDEFELKLQQGESILLKDFDYNKIGPQYVICDDFLYYFKNGWASLDQKQWAPHNVPAITKTNVEWFNHFIFGTESLWFIDTAFLTNIPAHKWESIATIHAEDEKETPVETFDTSSSKQSAPQTAKMSDKPSSHEEHQFLEHLWNITRENGLYYSMDTLVNFHISVKTNPVTILSGMSGTGKTRLALLYAEALGLYSSTGLLEGEKNRMLVIPISPAYTEPDDLMGHLNASTNLYVPSDTGFADFLIQAQNDEQNMYMVIFDEMNLSQVEHWFAPFISRLELTEELKELQLYSSNQVCHNNAKYPPTVRLGNNLLFIGTANLDETTRNFSDRLLDRVNIVVPEKISFKEFFEARVNNRDEDDDYGSELSDKYRNRDVYRGWASGFDVWNAFTVDEMDFFEGLHRIINDADPQKGVSFRALKKIAEYIKAIPLNGENQPYLDRRLVIDLQVKQRILTKIRGSSEQFRDLIGVAADGVSTINGQLFAHFTDTTALSMSDFSNTMNEIRRKARELHMYDYAT</sequence>
<evidence type="ECO:0000313" key="2">
    <source>
        <dbReference type="EMBL" id="QHW35478.1"/>
    </source>
</evidence>
<dbReference type="KEGG" id="prz:GZH47_31780"/>
<dbReference type="SUPFAM" id="SSF52540">
    <property type="entry name" value="P-loop containing nucleoside triphosphate hydrolases"/>
    <property type="match status" value="1"/>
</dbReference>
<name>A0A6C0PAB9_9BACL</name>
<geneLocation type="plasmid" evidence="2 3">
    <name>unnamed1</name>
</geneLocation>
<keyword evidence="2" id="KW-0614">Plasmid</keyword>
<dbReference type="AlphaFoldDB" id="A0A6C0PAB9"/>
<feature type="region of interest" description="Disordered" evidence="1">
    <location>
        <begin position="268"/>
        <end position="296"/>
    </location>
</feature>
<feature type="compositionally biased region" description="Polar residues" evidence="1">
    <location>
        <begin position="276"/>
        <end position="290"/>
    </location>
</feature>
<accession>A0A6C0PAB9</accession>
<dbReference type="Gene3D" id="3.40.50.300">
    <property type="entry name" value="P-loop containing nucleotide triphosphate hydrolases"/>
    <property type="match status" value="1"/>
</dbReference>
<protein>
    <submittedName>
        <fullName evidence="2">AAA domain-containing protein</fullName>
    </submittedName>
</protein>
<dbReference type="RefSeq" id="WP_162645624.1">
    <property type="nucleotide sequence ID" value="NZ_CP048287.1"/>
</dbReference>
<dbReference type="InterPro" id="IPR027417">
    <property type="entry name" value="P-loop_NTPase"/>
</dbReference>
<evidence type="ECO:0000313" key="3">
    <source>
        <dbReference type="Proteomes" id="UP000479114"/>
    </source>
</evidence>
<gene>
    <name evidence="2" type="ORF">GZH47_31780</name>
</gene>
<keyword evidence="3" id="KW-1185">Reference proteome</keyword>
<reference evidence="2 3" key="1">
    <citation type="submission" date="2020-02" db="EMBL/GenBank/DDBJ databases">
        <title>Paenibacillus sp. nov., isolated from rhizosphere soil of tomato.</title>
        <authorList>
            <person name="Weon H.-Y."/>
            <person name="Lee S.A."/>
        </authorList>
    </citation>
    <scope>NUCLEOTIDE SEQUENCE [LARGE SCALE GENOMIC DNA]</scope>
    <source>
        <strain evidence="2 3">14171R-81</strain>
        <plasmid evidence="2 3">unnamed1</plasmid>
    </source>
</reference>
<dbReference type="Proteomes" id="UP000479114">
    <property type="component" value="Plasmid unnamed1"/>
</dbReference>
<organism evidence="2 3">
    <name type="scientific">Paenibacillus rhizovicinus</name>
    <dbReference type="NCBI Taxonomy" id="2704463"/>
    <lineage>
        <taxon>Bacteria</taxon>
        <taxon>Bacillati</taxon>
        <taxon>Bacillota</taxon>
        <taxon>Bacilli</taxon>
        <taxon>Bacillales</taxon>
        <taxon>Paenibacillaceae</taxon>
        <taxon>Paenibacillus</taxon>
    </lineage>
</organism>
<proteinExistence type="predicted"/>
<dbReference type="EMBL" id="CP048287">
    <property type="protein sequence ID" value="QHW35478.1"/>
    <property type="molecule type" value="Genomic_DNA"/>
</dbReference>